<evidence type="ECO:0000256" key="4">
    <source>
        <dbReference type="ARBA" id="ARBA00022737"/>
    </source>
</evidence>
<comment type="subcellular location">
    <subcellularLocation>
        <location evidence="1">Cytoplasm</location>
    </subcellularLocation>
</comment>
<dbReference type="SMART" id="SM00320">
    <property type="entry name" value="WD40"/>
    <property type="match status" value="6"/>
</dbReference>
<sequence>MIKENCWNIPVSAPACMERHLDAADYRADGALLLAASSLAGRCWQGSLWVYTDPKLAPSEGFCKAGVQTEAGVTDARWISERSLLLASDAGSVELWELAEDERLLMNRFTRLEHDDVVTGVSVSAGGRHAVSCSVDCRIKVWDLNQETVTSSYNAHSQPVSSVSCSPVDESLFLSCAQDGRLLLWDRRKPKPPGTQSLPVRRDLTSCPFHLDVVSPSCSPTAVAWHPHQNSTIAYGDELGRVTLRDLQTSDSARTINAHSRRVSRLTFSSDSSPLLASISDDCSVAVVTAELREIFRDRRHQDFVRGVCWVPGGSAVLTTVGWDHQVLHHSVSAA</sequence>
<name>A0A8C2K5E3_CYPCA</name>
<protein>
    <recommendedName>
        <fullName evidence="5">Methylosome protein WDR77</fullName>
    </recommendedName>
    <alternativeName>
        <fullName evidence="7">Methylosome protein 50</fullName>
    </alternativeName>
    <alternativeName>
        <fullName evidence="6">WD repeat-containing protein 77</fullName>
    </alternativeName>
</protein>
<dbReference type="GO" id="GO:0034709">
    <property type="term" value="C:methylosome"/>
    <property type="evidence" value="ECO:0007669"/>
    <property type="project" value="TreeGrafter"/>
</dbReference>
<evidence type="ECO:0000256" key="1">
    <source>
        <dbReference type="ARBA" id="ARBA00004496"/>
    </source>
</evidence>
<dbReference type="PROSITE" id="PS00678">
    <property type="entry name" value="WD_REPEATS_1"/>
    <property type="match status" value="1"/>
</dbReference>
<evidence type="ECO:0000313" key="10">
    <source>
        <dbReference type="Proteomes" id="UP000694701"/>
    </source>
</evidence>
<keyword evidence="2" id="KW-0963">Cytoplasm</keyword>
<feature type="repeat" description="WD" evidence="8">
    <location>
        <begin position="111"/>
        <end position="152"/>
    </location>
</feature>
<evidence type="ECO:0000256" key="7">
    <source>
        <dbReference type="ARBA" id="ARBA00041769"/>
    </source>
</evidence>
<dbReference type="InterPro" id="IPR001680">
    <property type="entry name" value="WD40_rpt"/>
</dbReference>
<dbReference type="AlphaFoldDB" id="A0A8C2K5E3"/>
<dbReference type="InterPro" id="IPR015943">
    <property type="entry name" value="WD40/YVTN_repeat-like_dom_sf"/>
</dbReference>
<accession>A0A8C2K5E3</accession>
<dbReference type="SUPFAM" id="SSF50978">
    <property type="entry name" value="WD40 repeat-like"/>
    <property type="match status" value="1"/>
</dbReference>
<dbReference type="PROSITE" id="PS50294">
    <property type="entry name" value="WD_REPEATS_REGION"/>
    <property type="match status" value="1"/>
</dbReference>
<proteinExistence type="predicted"/>
<dbReference type="Gene3D" id="2.130.10.10">
    <property type="entry name" value="YVTN repeat-like/Quinoprotein amine dehydrogenase"/>
    <property type="match status" value="1"/>
</dbReference>
<dbReference type="Proteomes" id="UP000694701">
    <property type="component" value="Unplaced"/>
</dbReference>
<dbReference type="PROSITE" id="PS50082">
    <property type="entry name" value="WD_REPEATS_2"/>
    <property type="match status" value="2"/>
</dbReference>
<dbReference type="GO" id="GO:0007309">
    <property type="term" value="P:oocyte axis specification"/>
    <property type="evidence" value="ECO:0007669"/>
    <property type="project" value="TreeGrafter"/>
</dbReference>
<evidence type="ECO:0000256" key="8">
    <source>
        <dbReference type="PROSITE-ProRule" id="PRU00221"/>
    </source>
</evidence>
<evidence type="ECO:0000313" key="9">
    <source>
        <dbReference type="Ensembl" id="ENSCCRP00020104383.1"/>
    </source>
</evidence>
<dbReference type="Ensembl" id="ENSCCRT00020114000.1">
    <property type="protein sequence ID" value="ENSCCRP00020104383.1"/>
    <property type="gene ID" value="ENSCCRG00020047661.1"/>
</dbReference>
<dbReference type="InterPro" id="IPR036322">
    <property type="entry name" value="WD40_repeat_dom_sf"/>
</dbReference>
<evidence type="ECO:0000256" key="6">
    <source>
        <dbReference type="ARBA" id="ARBA00041554"/>
    </source>
</evidence>
<organism evidence="9 10">
    <name type="scientific">Cyprinus carpio</name>
    <name type="common">Common carp</name>
    <dbReference type="NCBI Taxonomy" id="7962"/>
    <lineage>
        <taxon>Eukaryota</taxon>
        <taxon>Metazoa</taxon>
        <taxon>Chordata</taxon>
        <taxon>Craniata</taxon>
        <taxon>Vertebrata</taxon>
        <taxon>Euteleostomi</taxon>
        <taxon>Actinopterygii</taxon>
        <taxon>Neopterygii</taxon>
        <taxon>Teleostei</taxon>
        <taxon>Ostariophysi</taxon>
        <taxon>Cypriniformes</taxon>
        <taxon>Cyprinidae</taxon>
        <taxon>Cyprininae</taxon>
        <taxon>Cyprinus</taxon>
    </lineage>
</organism>
<dbReference type="InterPro" id="IPR019775">
    <property type="entry name" value="WD40_repeat_CS"/>
</dbReference>
<dbReference type="PANTHER" id="PTHR46853:SF1">
    <property type="entry name" value="METHYLOSOME PROTEIN 50"/>
    <property type="match status" value="1"/>
</dbReference>
<dbReference type="InterPro" id="IPR052139">
    <property type="entry name" value="Methylosome_Comp_WDR77"/>
</dbReference>
<keyword evidence="3 8" id="KW-0853">WD repeat</keyword>
<evidence type="ECO:0000256" key="2">
    <source>
        <dbReference type="ARBA" id="ARBA00022490"/>
    </source>
</evidence>
<feature type="repeat" description="WD" evidence="8">
    <location>
        <begin position="153"/>
        <end position="186"/>
    </location>
</feature>
<evidence type="ECO:0000256" key="3">
    <source>
        <dbReference type="ARBA" id="ARBA00022574"/>
    </source>
</evidence>
<keyword evidence="4" id="KW-0677">Repeat</keyword>
<evidence type="ECO:0000256" key="5">
    <source>
        <dbReference type="ARBA" id="ARBA00040457"/>
    </source>
</evidence>
<dbReference type="PANTHER" id="PTHR46853">
    <property type="entry name" value="METHYLOSOME PROTEIN 50"/>
    <property type="match status" value="1"/>
</dbReference>
<reference evidence="9" key="1">
    <citation type="submission" date="2025-08" db="UniProtKB">
        <authorList>
            <consortium name="Ensembl"/>
        </authorList>
    </citation>
    <scope>IDENTIFICATION</scope>
</reference>
<dbReference type="Pfam" id="PF00400">
    <property type="entry name" value="WD40"/>
    <property type="match status" value="3"/>
</dbReference>